<dbReference type="EMBL" id="CALSDN010000006">
    <property type="protein sequence ID" value="CAH6721447.1"/>
    <property type="molecule type" value="Genomic_DNA"/>
</dbReference>
<comment type="caution">
    <text evidence="1">The sequence shown here is derived from an EMBL/GenBank/DDBJ whole genome shotgun (WGS) entry which is preliminary data.</text>
</comment>
<keyword evidence="1" id="KW-0689">Ribosomal protein</keyword>
<name>A0ACA9Y8S3_9ASCO</name>
<accession>A0ACA9Y8S3</accession>
<evidence type="ECO:0000313" key="1">
    <source>
        <dbReference type="EMBL" id="CAH6721447.1"/>
    </source>
</evidence>
<keyword evidence="1" id="KW-0687">Ribonucleoprotein</keyword>
<reference evidence="1" key="1">
    <citation type="submission" date="2022-06" db="EMBL/GenBank/DDBJ databases">
        <authorList>
            <person name="Legras J.-L."/>
            <person name="Devillers H."/>
            <person name="Grondin C."/>
        </authorList>
    </citation>
    <scope>NUCLEOTIDE SEQUENCE</scope>
    <source>
        <strain evidence="1">CLIB 1444</strain>
    </source>
</reference>
<dbReference type="Proteomes" id="UP001152531">
    <property type="component" value="Unassembled WGS sequence"/>
</dbReference>
<evidence type="ECO:0000313" key="2">
    <source>
        <dbReference type="Proteomes" id="UP001152531"/>
    </source>
</evidence>
<organism evidence="1 2">
    <name type="scientific">[Candida] jaroonii</name>
    <dbReference type="NCBI Taxonomy" id="467808"/>
    <lineage>
        <taxon>Eukaryota</taxon>
        <taxon>Fungi</taxon>
        <taxon>Dikarya</taxon>
        <taxon>Ascomycota</taxon>
        <taxon>Saccharomycotina</taxon>
        <taxon>Pichiomycetes</taxon>
        <taxon>Debaryomycetaceae</taxon>
        <taxon>Yamadazyma</taxon>
    </lineage>
</organism>
<protein>
    <submittedName>
        <fullName evidence="1">54S ribosomal protein L35, mitochondrial</fullName>
    </submittedName>
</protein>
<keyword evidence="2" id="KW-1185">Reference proteome</keyword>
<sequence>MLRIFKRSLNSGKGIWSNFSNRSETLKVQNIKPHAATYHSPLLIDDAFKSAYEILQQESEKIYQRAQTVEKDDLKDKLLSQAESKNPEVLYNIQNGNDLDITQPVYRNHLKKQWENYDLMILMQRLEQFKVIPDTLPTIQPTVDVKVKFPHITNGEFNRWIVPGEFLPSFLTKQPPTIKLQQFDNYKNESKLFSIVLINPDEPNLETNSFKTTLNFGVSNLSLSLTDDSLDVTKYLKYENGSEEFSMFKSYEPILPEVNAGDYQRACLFVFEQPEKINVDQINAEDFDIRSFVNNYNLSPVGGTMWRQKYDRSVNDVRSEYGLSKGRVFHRVRKPFPLI</sequence>
<gene>
    <name evidence="1" type="ORF">CLIB1444_06S02366</name>
</gene>
<proteinExistence type="predicted"/>